<dbReference type="EMBL" id="CM042039">
    <property type="protein sequence ID" value="KAI3727413.1"/>
    <property type="molecule type" value="Genomic_DNA"/>
</dbReference>
<reference evidence="2" key="1">
    <citation type="journal article" date="2022" name="Mol. Ecol. Resour.">
        <title>The genomes of chicory, endive, great burdock and yacon provide insights into Asteraceae palaeo-polyploidization history and plant inulin production.</title>
        <authorList>
            <person name="Fan W."/>
            <person name="Wang S."/>
            <person name="Wang H."/>
            <person name="Wang A."/>
            <person name="Jiang F."/>
            <person name="Liu H."/>
            <person name="Zhao H."/>
            <person name="Xu D."/>
            <person name="Zhang Y."/>
        </authorList>
    </citation>
    <scope>NUCLEOTIDE SEQUENCE [LARGE SCALE GENOMIC DNA]</scope>
    <source>
        <strain evidence="2">cv. Yunnan</strain>
    </source>
</reference>
<keyword evidence="2" id="KW-1185">Reference proteome</keyword>
<sequence length="305" mass="35823">MHPRDVCPLVIRCVNFEFDQWCQMRKRSDNSGYIKELPVVVCSHLSSNICVKSLLQKTKYKRHLLGSVEQCFYEDIQKTTTPVISVLKGRTLTLLPPEKCQTKFFCKWIKKKDQVAESTQTIMDHKKIVEFYKDLHGVGEKINVLCDFSFLKWLCLHNHDPLPELKDLLSVNKVVLKTTRFENSLFHLWYQMFYERVKKIGHKSGFLLHLPVVCNKKDTITESLLQKPKYKAYFVASNDRGFFLYIQKKTTPVISVTKEKLTLLPLKKSQKKQYLKWLKKEDSVVESSQVRGKKRKRSKPQGETF</sequence>
<name>A0ACB9BZN3_9ASTR</name>
<reference evidence="1 2" key="2">
    <citation type="journal article" date="2022" name="Mol. Ecol. Resour.">
        <title>The genomes of chicory, endive, great burdock and yacon provide insights into Asteraceae paleo-polyploidization history and plant inulin production.</title>
        <authorList>
            <person name="Fan W."/>
            <person name="Wang S."/>
            <person name="Wang H."/>
            <person name="Wang A."/>
            <person name="Jiang F."/>
            <person name="Liu H."/>
            <person name="Zhao H."/>
            <person name="Xu D."/>
            <person name="Zhang Y."/>
        </authorList>
    </citation>
    <scope>NUCLEOTIDE SEQUENCE [LARGE SCALE GENOMIC DNA]</scope>
    <source>
        <strain evidence="2">cv. Yunnan</strain>
        <tissue evidence="1">Leaves</tissue>
    </source>
</reference>
<comment type="caution">
    <text evidence="1">The sequence shown here is derived from an EMBL/GenBank/DDBJ whole genome shotgun (WGS) entry which is preliminary data.</text>
</comment>
<evidence type="ECO:0000313" key="1">
    <source>
        <dbReference type="EMBL" id="KAI3727413.1"/>
    </source>
</evidence>
<gene>
    <name evidence="1" type="ORF">L1987_67227</name>
</gene>
<organism evidence="1 2">
    <name type="scientific">Smallanthus sonchifolius</name>
    <dbReference type="NCBI Taxonomy" id="185202"/>
    <lineage>
        <taxon>Eukaryota</taxon>
        <taxon>Viridiplantae</taxon>
        <taxon>Streptophyta</taxon>
        <taxon>Embryophyta</taxon>
        <taxon>Tracheophyta</taxon>
        <taxon>Spermatophyta</taxon>
        <taxon>Magnoliopsida</taxon>
        <taxon>eudicotyledons</taxon>
        <taxon>Gunneridae</taxon>
        <taxon>Pentapetalae</taxon>
        <taxon>asterids</taxon>
        <taxon>campanulids</taxon>
        <taxon>Asterales</taxon>
        <taxon>Asteraceae</taxon>
        <taxon>Asteroideae</taxon>
        <taxon>Heliantheae alliance</taxon>
        <taxon>Millerieae</taxon>
        <taxon>Smallanthus</taxon>
    </lineage>
</organism>
<protein>
    <submittedName>
        <fullName evidence="1">Uncharacterized protein</fullName>
    </submittedName>
</protein>
<accession>A0ACB9BZN3</accession>
<evidence type="ECO:0000313" key="2">
    <source>
        <dbReference type="Proteomes" id="UP001056120"/>
    </source>
</evidence>
<proteinExistence type="predicted"/>
<dbReference type="Proteomes" id="UP001056120">
    <property type="component" value="Linkage Group LG22"/>
</dbReference>